<reference evidence="4" key="1">
    <citation type="journal article" date="2014" name="PLoS ONE">
        <title>Transcriptome-Based Identification of ABC Transporters in the Western Tarnished Plant Bug Lygus hesperus.</title>
        <authorList>
            <person name="Hull J.J."/>
            <person name="Chaney K."/>
            <person name="Geib S.M."/>
            <person name="Fabrick J.A."/>
            <person name="Brent C.S."/>
            <person name="Walsh D."/>
            <person name="Lavine L.C."/>
        </authorList>
    </citation>
    <scope>NUCLEOTIDE SEQUENCE</scope>
</reference>
<keyword evidence="1" id="KW-0853">WD repeat</keyword>
<protein>
    <submittedName>
        <fullName evidence="4">Protein TSSC1</fullName>
    </submittedName>
</protein>
<evidence type="ECO:0000256" key="1">
    <source>
        <dbReference type="ARBA" id="ARBA00022574"/>
    </source>
</evidence>
<dbReference type="EMBL" id="GBRD01006026">
    <property type="protein sequence ID" value="JAG59795.1"/>
    <property type="molecule type" value="Transcribed_RNA"/>
</dbReference>
<organism evidence="4">
    <name type="scientific">Lygus hesperus</name>
    <name type="common">Western plant bug</name>
    <dbReference type="NCBI Taxonomy" id="30085"/>
    <lineage>
        <taxon>Eukaryota</taxon>
        <taxon>Metazoa</taxon>
        <taxon>Ecdysozoa</taxon>
        <taxon>Arthropoda</taxon>
        <taxon>Hexapoda</taxon>
        <taxon>Insecta</taxon>
        <taxon>Pterygota</taxon>
        <taxon>Neoptera</taxon>
        <taxon>Paraneoptera</taxon>
        <taxon>Hemiptera</taxon>
        <taxon>Heteroptera</taxon>
        <taxon>Panheteroptera</taxon>
        <taxon>Cimicomorpha</taxon>
        <taxon>Miridae</taxon>
        <taxon>Mirini</taxon>
        <taxon>Lygus</taxon>
    </lineage>
</organism>
<dbReference type="PANTHER" id="PTHR14205">
    <property type="entry name" value="WD-REPEAT PROTEIN"/>
    <property type="match status" value="1"/>
</dbReference>
<dbReference type="InterPro" id="IPR040323">
    <property type="entry name" value="EIPR1"/>
</dbReference>
<name>A0A0A9X6K2_LYGHE</name>
<dbReference type="AlphaFoldDB" id="A0A0A9X6K2"/>
<dbReference type="EMBL" id="GBHO01030899">
    <property type="protein sequence ID" value="JAG12705.1"/>
    <property type="molecule type" value="Transcribed_RNA"/>
</dbReference>
<reference evidence="4" key="2">
    <citation type="submission" date="2014-07" db="EMBL/GenBank/DDBJ databases">
        <authorList>
            <person name="Hull J."/>
        </authorList>
    </citation>
    <scope>NUCLEOTIDE SEQUENCE</scope>
</reference>
<keyword evidence="2" id="KW-0677">Repeat</keyword>
<evidence type="ECO:0000313" key="4">
    <source>
        <dbReference type="EMBL" id="JAG12705.1"/>
    </source>
</evidence>
<dbReference type="InterPro" id="IPR036322">
    <property type="entry name" value="WD40_repeat_dom_sf"/>
</dbReference>
<evidence type="ECO:0000256" key="2">
    <source>
        <dbReference type="ARBA" id="ARBA00022737"/>
    </source>
</evidence>
<dbReference type="GO" id="GO:0016567">
    <property type="term" value="P:protein ubiquitination"/>
    <property type="evidence" value="ECO:0007669"/>
    <property type="project" value="TreeGrafter"/>
</dbReference>
<accession>A0A0A9X6K2</accession>
<dbReference type="PANTHER" id="PTHR14205:SF15">
    <property type="entry name" value="EARP AND GARP COMPLEX-INTERACTING PROTEIN 1"/>
    <property type="match status" value="1"/>
</dbReference>
<proteinExistence type="predicted"/>
<sequence>MGSEDETSLIYGLEFPARSLATLSADTDLTKFLVGTQTLKIANNQVHVVEVNEETSELLTQAYPHPQGELWHLHWSPQNDILISSCYNTLTQEGGTHQKCSLWNIIEDDNQLKQLTTIDTEDETRAGYFHPTEPNKFVTVTDSRFVVWDLEKALVANLTQSLSPPKGATNLPMENGILRKVEQLLQLYKKVA</sequence>
<dbReference type="SUPFAM" id="SSF50978">
    <property type="entry name" value="WD40 repeat-like"/>
    <property type="match status" value="1"/>
</dbReference>
<dbReference type="Gene3D" id="2.130.10.10">
    <property type="entry name" value="YVTN repeat-like/Quinoprotein amine dehydrogenase"/>
    <property type="match status" value="1"/>
</dbReference>
<dbReference type="Pfam" id="PF23609">
    <property type="entry name" value="Beta-prop_EIPR1"/>
    <property type="match status" value="1"/>
</dbReference>
<evidence type="ECO:0000313" key="5">
    <source>
        <dbReference type="EMBL" id="JAG59795.1"/>
    </source>
</evidence>
<reference evidence="5" key="3">
    <citation type="submission" date="2014-09" db="EMBL/GenBank/DDBJ databases">
        <authorList>
            <person name="Magalhaes I.L.F."/>
            <person name="Oliveira U."/>
            <person name="Santos F.R."/>
            <person name="Vidigal T.H.D.A."/>
            <person name="Brescovit A.D."/>
            <person name="Santos A.J."/>
        </authorList>
    </citation>
    <scope>NUCLEOTIDE SEQUENCE</scope>
</reference>
<dbReference type="EMBL" id="GBRD01006025">
    <property type="protein sequence ID" value="JAG59796.1"/>
    <property type="molecule type" value="Transcribed_RNA"/>
</dbReference>
<dbReference type="InterPro" id="IPR059104">
    <property type="entry name" value="Beta-prop_EIPR1-like"/>
</dbReference>
<dbReference type="InterPro" id="IPR015943">
    <property type="entry name" value="WD40/YVTN_repeat-like_dom_sf"/>
</dbReference>
<evidence type="ECO:0000259" key="3">
    <source>
        <dbReference type="Pfam" id="PF23609"/>
    </source>
</evidence>
<feature type="domain" description="EIPR1-like beta-propeller" evidence="3">
    <location>
        <begin position="6"/>
        <end position="153"/>
    </location>
</feature>
<gene>
    <name evidence="4" type="primary">tssc1_3</name>
    <name evidence="4" type="ORF">CM83_56960</name>
</gene>